<keyword evidence="3" id="KW-1185">Reference proteome</keyword>
<proteinExistence type="predicted"/>
<dbReference type="Pfam" id="PF04397">
    <property type="entry name" value="LytTR"/>
    <property type="match status" value="1"/>
</dbReference>
<dbReference type="SMART" id="SM00850">
    <property type="entry name" value="LytTR"/>
    <property type="match status" value="1"/>
</dbReference>
<dbReference type="GO" id="GO:0003677">
    <property type="term" value="F:DNA binding"/>
    <property type="evidence" value="ECO:0007669"/>
    <property type="project" value="UniProtKB-KW"/>
</dbReference>
<comment type="caution">
    <text evidence="2">The sequence shown here is derived from an EMBL/GenBank/DDBJ whole genome shotgun (WGS) entry which is preliminary data.</text>
</comment>
<sequence>MSIIKPALLHPERINHLSGANNYSWIHFRDGEKKLLAKPISYLELLLPDFIRVHKTALLNPAFITKLYQPPRRKMSGKVYMDTGDVFPVSRRRLQTVIDLLQRRDEAVTQIGVIRETSVGSEPEASTTASVFLVTEDENITPLLSQIVTSRKFEHQLHVSRTSTSIPDLLKPLPLRDYPSLLFLDARTAMLERLNTLQRLRIDKDLCRIPVILIVSPTDQQIINGYQHQANSVVTFPAVYPQMESTLERICQFWLRIVALPNATTTGMVA</sequence>
<dbReference type="InterPro" id="IPR007492">
    <property type="entry name" value="LytTR_DNA-bd_dom"/>
</dbReference>
<organism evidence="2 3">
    <name type="scientific">Spirosoma profusum</name>
    <dbReference type="NCBI Taxonomy" id="2771354"/>
    <lineage>
        <taxon>Bacteria</taxon>
        <taxon>Pseudomonadati</taxon>
        <taxon>Bacteroidota</taxon>
        <taxon>Cytophagia</taxon>
        <taxon>Cytophagales</taxon>
        <taxon>Cytophagaceae</taxon>
        <taxon>Spirosoma</taxon>
    </lineage>
</organism>
<dbReference type="Proteomes" id="UP000598820">
    <property type="component" value="Unassembled WGS sequence"/>
</dbReference>
<name>A0A927ATE9_9BACT</name>
<dbReference type="RefSeq" id="WP_190885890.1">
    <property type="nucleotide sequence ID" value="NZ_JACWZY010000003.1"/>
</dbReference>
<dbReference type="AlphaFoldDB" id="A0A927ATE9"/>
<protein>
    <submittedName>
        <fullName evidence="2">LytTR family transcriptional regulator DNA-binding domain-containing protein</fullName>
    </submittedName>
</protein>
<evidence type="ECO:0000313" key="3">
    <source>
        <dbReference type="Proteomes" id="UP000598820"/>
    </source>
</evidence>
<accession>A0A927ATE9</accession>
<reference evidence="2" key="1">
    <citation type="submission" date="2020-09" db="EMBL/GenBank/DDBJ databases">
        <authorList>
            <person name="Kim M.K."/>
        </authorList>
    </citation>
    <scope>NUCLEOTIDE SEQUENCE</scope>
    <source>
        <strain evidence="2">BT702</strain>
    </source>
</reference>
<dbReference type="Gene3D" id="2.40.50.1020">
    <property type="entry name" value="LytTr DNA-binding domain"/>
    <property type="match status" value="1"/>
</dbReference>
<dbReference type="Gene3D" id="3.40.50.2300">
    <property type="match status" value="1"/>
</dbReference>
<feature type="domain" description="HTH LytTR-type" evidence="1">
    <location>
        <begin position="4"/>
        <end position="102"/>
    </location>
</feature>
<keyword evidence="2" id="KW-0238">DNA-binding</keyword>
<dbReference type="EMBL" id="JACWZY010000003">
    <property type="protein sequence ID" value="MBD2700032.1"/>
    <property type="molecule type" value="Genomic_DNA"/>
</dbReference>
<evidence type="ECO:0000259" key="1">
    <source>
        <dbReference type="SMART" id="SM00850"/>
    </source>
</evidence>
<evidence type="ECO:0000313" key="2">
    <source>
        <dbReference type="EMBL" id="MBD2700032.1"/>
    </source>
</evidence>
<gene>
    <name evidence="2" type="ORF">IC229_05255</name>
</gene>